<sequence length="106" mass="12669">MSCGQFEENIQVQFWCLMNIKDLFSILRKGDEQRSFGQQRELLVYISEQCEQEGSNEDIDGNVFGYDGMKPTSYGARIEMYNRYLNKENRYLEFDDDEEEDDDQFE</sequence>
<proteinExistence type="predicted"/>
<dbReference type="Proteomes" id="UP000324800">
    <property type="component" value="Unassembled WGS sequence"/>
</dbReference>
<organism evidence="1 2">
    <name type="scientific">Streblomastix strix</name>
    <dbReference type="NCBI Taxonomy" id="222440"/>
    <lineage>
        <taxon>Eukaryota</taxon>
        <taxon>Metamonada</taxon>
        <taxon>Preaxostyla</taxon>
        <taxon>Oxymonadida</taxon>
        <taxon>Streblomastigidae</taxon>
        <taxon>Streblomastix</taxon>
    </lineage>
</organism>
<comment type="caution">
    <text evidence="1">The sequence shown here is derived from an EMBL/GenBank/DDBJ whole genome shotgun (WGS) entry which is preliminary data.</text>
</comment>
<accession>A0A5J4VS51</accession>
<gene>
    <name evidence="1" type="ORF">EZS28_019246</name>
</gene>
<evidence type="ECO:0000313" key="1">
    <source>
        <dbReference type="EMBL" id="KAA6385229.1"/>
    </source>
</evidence>
<protein>
    <submittedName>
        <fullName evidence="1">Uncharacterized protein</fullName>
    </submittedName>
</protein>
<dbReference type="EMBL" id="SNRW01005360">
    <property type="protein sequence ID" value="KAA6385229.1"/>
    <property type="molecule type" value="Genomic_DNA"/>
</dbReference>
<name>A0A5J4VS51_9EUKA</name>
<reference evidence="1 2" key="1">
    <citation type="submission" date="2019-03" db="EMBL/GenBank/DDBJ databases">
        <title>Single cell metagenomics reveals metabolic interactions within the superorganism composed of flagellate Streblomastix strix and complex community of Bacteroidetes bacteria on its surface.</title>
        <authorList>
            <person name="Treitli S.C."/>
            <person name="Kolisko M."/>
            <person name="Husnik F."/>
            <person name="Keeling P."/>
            <person name="Hampl V."/>
        </authorList>
    </citation>
    <scope>NUCLEOTIDE SEQUENCE [LARGE SCALE GENOMIC DNA]</scope>
    <source>
        <strain evidence="1">ST1C</strain>
    </source>
</reference>
<evidence type="ECO:0000313" key="2">
    <source>
        <dbReference type="Proteomes" id="UP000324800"/>
    </source>
</evidence>
<dbReference type="AlphaFoldDB" id="A0A5J4VS51"/>